<evidence type="ECO:0000313" key="2">
    <source>
        <dbReference type="Proteomes" id="UP000598350"/>
    </source>
</evidence>
<accession>A0ABR7VGA9</accession>
<organism evidence="1 2">
    <name type="scientific">Maribacter arenosus</name>
    <dbReference type="NCBI Taxonomy" id="1854708"/>
    <lineage>
        <taxon>Bacteria</taxon>
        <taxon>Pseudomonadati</taxon>
        <taxon>Bacteroidota</taxon>
        <taxon>Flavobacteriia</taxon>
        <taxon>Flavobacteriales</taxon>
        <taxon>Flavobacteriaceae</taxon>
        <taxon>Maribacter</taxon>
    </lineage>
</organism>
<reference evidence="1 2" key="1">
    <citation type="submission" date="2020-05" db="EMBL/GenBank/DDBJ databases">
        <title>The draft genome sequence of Maribacter arenosus CAU 1321.</title>
        <authorList>
            <person name="Mu L."/>
        </authorList>
    </citation>
    <scope>NUCLEOTIDE SEQUENCE [LARGE SCALE GENOMIC DNA]</scope>
    <source>
        <strain evidence="1 2">CAU 1321</strain>
    </source>
</reference>
<protein>
    <submittedName>
        <fullName evidence="1">Uncharacterized protein</fullName>
    </submittedName>
</protein>
<dbReference type="RefSeq" id="WP_188315300.1">
    <property type="nucleotide sequence ID" value="NZ_JABTCG010000005.1"/>
</dbReference>
<evidence type="ECO:0000313" key="1">
    <source>
        <dbReference type="EMBL" id="MBD0851956.1"/>
    </source>
</evidence>
<dbReference type="Proteomes" id="UP000598350">
    <property type="component" value="Unassembled WGS sequence"/>
</dbReference>
<sequence length="51" mass="5872">MSNIQMGQAERLKKEFELSGKECNHSFGKLKEYYLGTATGDYRCSNCYEVL</sequence>
<name>A0ABR7VGA9_9FLAO</name>
<dbReference type="EMBL" id="JABTCG010000005">
    <property type="protein sequence ID" value="MBD0851956.1"/>
    <property type="molecule type" value="Genomic_DNA"/>
</dbReference>
<comment type="caution">
    <text evidence="1">The sequence shown here is derived from an EMBL/GenBank/DDBJ whole genome shotgun (WGS) entry which is preliminary data.</text>
</comment>
<gene>
    <name evidence="1" type="ORF">HPE63_14840</name>
</gene>
<proteinExistence type="predicted"/>
<keyword evidence="2" id="KW-1185">Reference proteome</keyword>